<proteinExistence type="inferred from homology"/>
<evidence type="ECO:0000313" key="6">
    <source>
        <dbReference type="Proteomes" id="UP000015104"/>
    </source>
</evidence>
<dbReference type="PANTHER" id="PTHR45704">
    <property type="entry name" value="RAS-LIKE FAMILY MEMBER 11"/>
    <property type="match status" value="1"/>
</dbReference>
<dbReference type="EnsemblMetazoa" id="tetur13g02790.1">
    <property type="protein sequence ID" value="tetur13g02790.1"/>
    <property type="gene ID" value="tetur13g02790"/>
</dbReference>
<dbReference type="SUPFAM" id="SSF52540">
    <property type="entry name" value="P-loop containing nucleoside triphosphate hydrolases"/>
    <property type="match status" value="1"/>
</dbReference>
<evidence type="ECO:0000313" key="5">
    <source>
        <dbReference type="EnsemblMetazoa" id="tetur13g02790.1"/>
    </source>
</evidence>
<dbReference type="InterPro" id="IPR051065">
    <property type="entry name" value="Ras-related_GTPase"/>
</dbReference>
<evidence type="ECO:0000256" key="4">
    <source>
        <dbReference type="ARBA" id="ARBA00048098"/>
    </source>
</evidence>
<keyword evidence="6" id="KW-1185">Reference proteome</keyword>
<dbReference type="GO" id="GO:0005525">
    <property type="term" value="F:GTP binding"/>
    <property type="evidence" value="ECO:0007669"/>
    <property type="project" value="InterPro"/>
</dbReference>
<dbReference type="HOGENOM" id="CLU_1512537_0_0_1"/>
<dbReference type="AlphaFoldDB" id="T1KK86"/>
<dbReference type="GO" id="GO:0003925">
    <property type="term" value="F:G protein activity"/>
    <property type="evidence" value="ECO:0007669"/>
    <property type="project" value="UniProtKB-EC"/>
</dbReference>
<dbReference type="EC" id="3.6.5.2" evidence="2"/>
<name>T1KK86_TETUR</name>
<reference evidence="6" key="1">
    <citation type="submission" date="2011-08" db="EMBL/GenBank/DDBJ databases">
        <authorList>
            <person name="Rombauts S."/>
        </authorList>
    </citation>
    <scope>NUCLEOTIDE SEQUENCE</scope>
    <source>
        <strain evidence="6">London</strain>
    </source>
</reference>
<sequence>MELISSLRSLVHLPMLLLGNKRDLEQGREVSLSEGRNQAMSYESQFFEVSAADSYVGVSVSFDALIRELVSQRLRRSSRSPSSASSNNYKKLSIVTVSKVFGAVFGGKNNNSVYYSNIDLINSTQCSAHSPESGINRENKFKKCVPLLNSRSFCKSKKSTHTTMIKVTRKASPPILSL</sequence>
<keyword evidence="3" id="KW-0378">Hydrolase</keyword>
<protein>
    <recommendedName>
        <fullName evidence="2">small monomeric GTPase</fullName>
        <ecNumber evidence="2">3.6.5.2</ecNumber>
    </recommendedName>
</protein>
<dbReference type="Pfam" id="PF00071">
    <property type="entry name" value="Ras"/>
    <property type="match status" value="1"/>
</dbReference>
<dbReference type="PROSITE" id="PS51419">
    <property type="entry name" value="RAB"/>
    <property type="match status" value="1"/>
</dbReference>
<dbReference type="EMBL" id="CAEY01000175">
    <property type="status" value="NOT_ANNOTATED_CDS"/>
    <property type="molecule type" value="Genomic_DNA"/>
</dbReference>
<dbReference type="Proteomes" id="UP000015104">
    <property type="component" value="Unassembled WGS sequence"/>
</dbReference>
<evidence type="ECO:0000256" key="2">
    <source>
        <dbReference type="ARBA" id="ARBA00011984"/>
    </source>
</evidence>
<comment type="catalytic activity">
    <reaction evidence="4">
        <text>GTP + H2O = GDP + phosphate + H(+)</text>
        <dbReference type="Rhea" id="RHEA:19669"/>
        <dbReference type="ChEBI" id="CHEBI:15377"/>
        <dbReference type="ChEBI" id="CHEBI:15378"/>
        <dbReference type="ChEBI" id="CHEBI:37565"/>
        <dbReference type="ChEBI" id="CHEBI:43474"/>
        <dbReference type="ChEBI" id="CHEBI:58189"/>
        <dbReference type="EC" id="3.6.5.2"/>
    </reaction>
</comment>
<reference evidence="5" key="2">
    <citation type="submission" date="2015-06" db="UniProtKB">
        <authorList>
            <consortium name="EnsemblMetazoa"/>
        </authorList>
    </citation>
    <scope>IDENTIFICATION</scope>
</reference>
<comment type="similarity">
    <text evidence="1">Belongs to the small GTPase superfamily. Ras family.</text>
</comment>
<accession>T1KK86</accession>
<organism evidence="5 6">
    <name type="scientific">Tetranychus urticae</name>
    <name type="common">Two-spotted spider mite</name>
    <dbReference type="NCBI Taxonomy" id="32264"/>
    <lineage>
        <taxon>Eukaryota</taxon>
        <taxon>Metazoa</taxon>
        <taxon>Ecdysozoa</taxon>
        <taxon>Arthropoda</taxon>
        <taxon>Chelicerata</taxon>
        <taxon>Arachnida</taxon>
        <taxon>Acari</taxon>
        <taxon>Acariformes</taxon>
        <taxon>Trombidiformes</taxon>
        <taxon>Prostigmata</taxon>
        <taxon>Eleutherengona</taxon>
        <taxon>Raphignathae</taxon>
        <taxon>Tetranychoidea</taxon>
        <taxon>Tetranychidae</taxon>
        <taxon>Tetranychus</taxon>
    </lineage>
</organism>
<dbReference type="PROSITE" id="PS51421">
    <property type="entry name" value="RAS"/>
    <property type="match status" value="1"/>
</dbReference>
<dbReference type="Gene3D" id="3.40.50.300">
    <property type="entry name" value="P-loop containing nucleotide triphosphate hydrolases"/>
    <property type="match status" value="1"/>
</dbReference>
<dbReference type="InterPro" id="IPR001806">
    <property type="entry name" value="Small_GTPase"/>
</dbReference>
<evidence type="ECO:0000256" key="3">
    <source>
        <dbReference type="ARBA" id="ARBA00022801"/>
    </source>
</evidence>
<dbReference type="STRING" id="32264.T1KK86"/>
<evidence type="ECO:0000256" key="1">
    <source>
        <dbReference type="ARBA" id="ARBA00008344"/>
    </source>
</evidence>
<dbReference type="InterPro" id="IPR027417">
    <property type="entry name" value="P-loop_NTPase"/>
</dbReference>